<gene>
    <name evidence="8" type="ORF">JGI23_01164</name>
</gene>
<keyword evidence="6" id="KW-0411">Iron-sulfur</keyword>
<evidence type="ECO:0000259" key="7">
    <source>
        <dbReference type="PROSITE" id="PS51918"/>
    </source>
</evidence>
<dbReference type="OrthoDB" id="9764628at2"/>
<evidence type="ECO:0000256" key="3">
    <source>
        <dbReference type="ARBA" id="ARBA00022691"/>
    </source>
</evidence>
<evidence type="ECO:0000256" key="4">
    <source>
        <dbReference type="ARBA" id="ARBA00022723"/>
    </source>
</evidence>
<dbReference type="SFLD" id="SFLDS00029">
    <property type="entry name" value="Radical_SAM"/>
    <property type="match status" value="1"/>
</dbReference>
<keyword evidence="9" id="KW-1185">Reference proteome</keyword>
<organism evidence="8 9">
    <name type="scientific">Candidatus Chryseopegocella kryptomonas</name>
    <dbReference type="NCBI Taxonomy" id="1633643"/>
    <lineage>
        <taxon>Bacteria</taxon>
        <taxon>Pseudomonadati</taxon>
        <taxon>Candidatus Kryptoniota</taxon>
        <taxon>Candidatus Chryseopegocella</taxon>
    </lineage>
</organism>
<name>A0A0P1N0S9_9BACT</name>
<dbReference type="SFLD" id="SFLDG01067">
    <property type="entry name" value="SPASM/twitch_domain_containing"/>
    <property type="match status" value="1"/>
</dbReference>
<evidence type="ECO:0000256" key="5">
    <source>
        <dbReference type="ARBA" id="ARBA00023004"/>
    </source>
</evidence>
<proteinExistence type="predicted"/>
<dbReference type="AlphaFoldDB" id="A0A0P1N0S9"/>
<evidence type="ECO:0000256" key="1">
    <source>
        <dbReference type="ARBA" id="ARBA00001966"/>
    </source>
</evidence>
<dbReference type="GO" id="GO:0003824">
    <property type="term" value="F:catalytic activity"/>
    <property type="evidence" value="ECO:0007669"/>
    <property type="project" value="InterPro"/>
</dbReference>
<keyword evidence="4" id="KW-0479">Metal-binding</keyword>
<evidence type="ECO:0000313" key="8">
    <source>
        <dbReference type="EMBL" id="CUT02034.1"/>
    </source>
</evidence>
<feature type="domain" description="Radical SAM core" evidence="7">
    <location>
        <begin position="178"/>
        <end position="409"/>
    </location>
</feature>
<dbReference type="PANTHER" id="PTHR30352">
    <property type="entry name" value="PYRUVATE FORMATE-LYASE-ACTIVATING ENZYME"/>
    <property type="match status" value="1"/>
</dbReference>
<dbReference type="EMBL" id="CZVW01000011">
    <property type="protein sequence ID" value="CUT02034.1"/>
    <property type="molecule type" value="Genomic_DNA"/>
</dbReference>
<dbReference type="CDD" id="cd01335">
    <property type="entry name" value="Radical_SAM"/>
    <property type="match status" value="1"/>
</dbReference>
<dbReference type="Gene3D" id="3.20.20.70">
    <property type="entry name" value="Aldolase class I"/>
    <property type="match status" value="1"/>
</dbReference>
<comment type="cofactor">
    <cofactor evidence="1">
        <name>[4Fe-4S] cluster</name>
        <dbReference type="ChEBI" id="CHEBI:49883"/>
    </cofactor>
</comment>
<dbReference type="PANTHER" id="PTHR30352:SF5">
    <property type="entry name" value="PYRUVATE FORMATE-LYASE 1-ACTIVATING ENZYME"/>
    <property type="match status" value="1"/>
</dbReference>
<protein>
    <submittedName>
        <fullName evidence="8">Radical SAM superfamily protein</fullName>
    </submittedName>
</protein>
<keyword evidence="3" id="KW-0949">S-adenosyl-L-methionine</keyword>
<evidence type="ECO:0000256" key="6">
    <source>
        <dbReference type="ARBA" id="ARBA00023014"/>
    </source>
</evidence>
<dbReference type="SMART" id="SM00729">
    <property type="entry name" value="Elp3"/>
    <property type="match status" value="1"/>
</dbReference>
<dbReference type="InterPro" id="IPR006638">
    <property type="entry name" value="Elp3/MiaA/NifB-like_rSAM"/>
</dbReference>
<keyword evidence="2" id="KW-0004">4Fe-4S</keyword>
<keyword evidence="5" id="KW-0408">Iron</keyword>
<dbReference type="InterPro" id="IPR007197">
    <property type="entry name" value="rSAM"/>
</dbReference>
<sequence>MRLKRVPNLVYSDGNGNIYDVPEIEMAGRSGFDFVRINPDDLIELPEGSQLFELPMRKPIGFDRKTGKKVIFEDGWAVAAFLAPAHTQFFLSAYEKQNNAPVLPLFAYTAVGWLDGKFYVPAIRIDPDIRQDCDQFDQNLVAKNVYKKFKQFPKNRLIRHLGENCALRYLCPAARNYFLGRWEAPIPTSPGCNANCIGCISFQPQEAGIPSTQDRLTFIPTVDEILEVAVPHLENAPKPVVSFGQGCEGEPLLVWEVIRDAIKEIRRKTKRGIININTNASKPDAIEELCKAGLNSVRVSMNSAIPEIYHRYYRPNNYSFDDVVESIKVARKFNCWVSINYFVFPGMTDWVEEYQAMRNLIRETNISMIQWRNFNIDPDWYLELIGIDKDTKKLGVKNVMKLLKEEFPHLAYGYFNPPLEVMRKYVNLKPIVSK</sequence>
<dbReference type="InterPro" id="IPR058240">
    <property type="entry name" value="rSAM_sf"/>
</dbReference>
<dbReference type="GO" id="GO:0046872">
    <property type="term" value="F:metal ion binding"/>
    <property type="evidence" value="ECO:0007669"/>
    <property type="project" value="UniProtKB-KW"/>
</dbReference>
<dbReference type="Pfam" id="PF04055">
    <property type="entry name" value="Radical_SAM"/>
    <property type="match status" value="1"/>
</dbReference>
<dbReference type="InterPro" id="IPR034457">
    <property type="entry name" value="Organic_radical-activating"/>
</dbReference>
<evidence type="ECO:0000256" key="2">
    <source>
        <dbReference type="ARBA" id="ARBA00022485"/>
    </source>
</evidence>
<reference evidence="9" key="1">
    <citation type="submission" date="2015-11" db="EMBL/GenBank/DDBJ databases">
        <authorList>
            <person name="Varghese N."/>
        </authorList>
    </citation>
    <scope>NUCLEOTIDE SEQUENCE [LARGE SCALE GENOMIC DNA]</scope>
    <source>
        <strain evidence="9">JGI-23</strain>
    </source>
</reference>
<dbReference type="InterPro" id="IPR013785">
    <property type="entry name" value="Aldolase_TIM"/>
</dbReference>
<accession>A0A0P1N0S9</accession>
<evidence type="ECO:0000313" key="9">
    <source>
        <dbReference type="Proteomes" id="UP000199197"/>
    </source>
</evidence>
<dbReference type="SUPFAM" id="SSF102114">
    <property type="entry name" value="Radical SAM enzymes"/>
    <property type="match status" value="1"/>
</dbReference>
<dbReference type="PROSITE" id="PS51918">
    <property type="entry name" value="RADICAL_SAM"/>
    <property type="match status" value="1"/>
</dbReference>
<dbReference type="SFLD" id="SFLDG01109">
    <property type="entry name" value="Uncharacterised_Radical_SAM_Su"/>
    <property type="match status" value="1"/>
</dbReference>
<dbReference type="Proteomes" id="UP000199197">
    <property type="component" value="Unassembled WGS sequence"/>
</dbReference>
<dbReference type="RefSeq" id="WP_092349866.1">
    <property type="nucleotide sequence ID" value="NZ_CZVW01000011.1"/>
</dbReference>
<dbReference type="GO" id="GO:0051539">
    <property type="term" value="F:4 iron, 4 sulfur cluster binding"/>
    <property type="evidence" value="ECO:0007669"/>
    <property type="project" value="UniProtKB-KW"/>
</dbReference>